<evidence type="ECO:0000313" key="4">
    <source>
        <dbReference type="Proteomes" id="UP000075304"/>
    </source>
</evidence>
<comment type="caution">
    <text evidence="1">The sequence shown here is derived from an EMBL/GenBank/DDBJ whole genome shotgun (WGS) entry which is preliminary data.</text>
</comment>
<evidence type="ECO:0000313" key="2">
    <source>
        <dbReference type="EMBL" id="KYC62297.1"/>
    </source>
</evidence>
<dbReference type="EMBL" id="LQYG01000112">
    <property type="protein sequence ID" value="KYC59471.1"/>
    <property type="molecule type" value="Genomic_DNA"/>
</dbReference>
<evidence type="ECO:0000313" key="3">
    <source>
        <dbReference type="Proteomes" id="UP000075288"/>
    </source>
</evidence>
<dbReference type="Proteomes" id="UP000075288">
    <property type="component" value="Unassembled WGS sequence"/>
</dbReference>
<protein>
    <submittedName>
        <fullName evidence="1">Uncharacterized protein</fullName>
    </submittedName>
</protein>
<organism evidence="1 3">
    <name type="scientific">Heyndrickxia coagulans</name>
    <name type="common">Weizmannia coagulans</name>
    <dbReference type="NCBI Taxonomy" id="1398"/>
    <lineage>
        <taxon>Bacteria</taxon>
        <taxon>Bacillati</taxon>
        <taxon>Bacillota</taxon>
        <taxon>Bacilli</taxon>
        <taxon>Bacillales</taxon>
        <taxon>Bacillaceae</taxon>
        <taxon>Heyndrickxia</taxon>
    </lineage>
</organism>
<reference evidence="3 4" key="1">
    <citation type="submission" date="2016-01" db="EMBL/GenBank/DDBJ databases">
        <title>Genome Sequences of Twelve Sporeforming Bacillus Species Isolated from Foods.</title>
        <authorList>
            <person name="Berendsen E.M."/>
            <person name="Wells-Bennik M.H."/>
            <person name="Krawcyk A.O."/>
            <person name="De Jong A."/>
            <person name="Holsappel S."/>
            <person name="Eijlander R.T."/>
            <person name="Kuipers O.P."/>
        </authorList>
    </citation>
    <scope>NUCLEOTIDE SEQUENCE [LARGE SCALE GENOMIC DNA]</scope>
    <source>
        <strain evidence="1 3">B4098</strain>
        <strain evidence="2 4">B4099</strain>
    </source>
</reference>
<accession>A0A150JQU9</accession>
<evidence type="ECO:0000313" key="1">
    <source>
        <dbReference type="EMBL" id="KYC59471.1"/>
    </source>
</evidence>
<gene>
    <name evidence="1" type="ORF">B4098_2123</name>
    <name evidence="2" type="ORF">B4099_2269</name>
</gene>
<dbReference type="Proteomes" id="UP000075304">
    <property type="component" value="Unassembled WGS sequence"/>
</dbReference>
<proteinExistence type="predicted"/>
<name>A0A150JQU9_HEYCO</name>
<dbReference type="PATRIC" id="fig|1398.25.peg.1041"/>
<sequence>MPKNGAHAGGAVFCLPLFKRVALLRYAADKNLSSGKY</sequence>
<dbReference type="AlphaFoldDB" id="A0A150JQU9"/>
<dbReference type="EMBL" id="LQYI01000128">
    <property type="protein sequence ID" value="KYC62297.1"/>
    <property type="molecule type" value="Genomic_DNA"/>
</dbReference>